<evidence type="ECO:0000256" key="1">
    <source>
        <dbReference type="SAM" id="MobiDB-lite"/>
    </source>
</evidence>
<dbReference type="GO" id="GO:0009898">
    <property type="term" value="C:cytoplasmic side of plasma membrane"/>
    <property type="evidence" value="ECO:0007669"/>
    <property type="project" value="TreeGrafter"/>
</dbReference>
<accession>A0A921FVX8</accession>
<evidence type="ECO:0000313" key="3">
    <source>
        <dbReference type="Proteomes" id="UP000715651"/>
    </source>
</evidence>
<sequence>MRTRQPLWRAHAQPTTPPASPHEAQHTVCILVSSPCGGAGTSTFAALLALAARQLTSSVALVDRDPRNGGLDVLLGIEEEKGLRWSGLEAPLGTLDYQALAVQLPRWKSVAVLSADPWNAVIENPWEKEAVYAALTQAFSVLIIDAGTEHEAPAMVRHAGDEARVSITRVELLPLSILACARMRGVLAHEKFSPPAGFVACTPRGGSAQVNIKDAEEWLALPCLGKLSWEAKISRNMQRGTGLHPSVRLQQMASAVLEALLEGVRRRELVEEKAGEQDAAQ</sequence>
<feature type="region of interest" description="Disordered" evidence="1">
    <location>
        <begin position="1"/>
        <end position="22"/>
    </location>
</feature>
<dbReference type="SUPFAM" id="SSF52540">
    <property type="entry name" value="P-loop containing nucleoside triphosphate hydrolases"/>
    <property type="match status" value="1"/>
</dbReference>
<organism evidence="2 3">
    <name type="scientific">Aeriscardovia aeriphila</name>
    <dbReference type="NCBI Taxonomy" id="218139"/>
    <lineage>
        <taxon>Bacteria</taxon>
        <taxon>Bacillati</taxon>
        <taxon>Actinomycetota</taxon>
        <taxon>Actinomycetes</taxon>
        <taxon>Bifidobacteriales</taxon>
        <taxon>Bifidobacteriaceae</taxon>
        <taxon>Aeriscardovia</taxon>
    </lineage>
</organism>
<proteinExistence type="predicted"/>
<dbReference type="AlphaFoldDB" id="A0A921FVX8"/>
<dbReference type="PANTHER" id="PTHR43384:SF11">
    <property type="entry name" value="SEPTUM SITE DETERMINING PROTEIN"/>
    <property type="match status" value="1"/>
</dbReference>
<dbReference type="InterPro" id="IPR027417">
    <property type="entry name" value="P-loop_NTPase"/>
</dbReference>
<dbReference type="GO" id="GO:0051782">
    <property type="term" value="P:negative regulation of cell division"/>
    <property type="evidence" value="ECO:0007669"/>
    <property type="project" value="TreeGrafter"/>
</dbReference>
<comment type="caution">
    <text evidence="2">The sequence shown here is derived from an EMBL/GenBank/DDBJ whole genome shotgun (WGS) entry which is preliminary data.</text>
</comment>
<dbReference type="GO" id="GO:0005524">
    <property type="term" value="F:ATP binding"/>
    <property type="evidence" value="ECO:0007669"/>
    <property type="project" value="TreeGrafter"/>
</dbReference>
<dbReference type="InterPro" id="IPR050625">
    <property type="entry name" value="ParA/MinD_ATPase"/>
</dbReference>
<dbReference type="Gene3D" id="3.40.50.300">
    <property type="entry name" value="P-loop containing nucleotide triphosphate hydrolases"/>
    <property type="match status" value="1"/>
</dbReference>
<reference evidence="2" key="2">
    <citation type="submission" date="2021-09" db="EMBL/GenBank/DDBJ databases">
        <authorList>
            <person name="Gilroy R."/>
        </authorList>
    </citation>
    <scope>NUCLEOTIDE SEQUENCE</scope>
    <source>
        <strain evidence="2">578</strain>
    </source>
</reference>
<name>A0A921FVX8_9BIFI</name>
<dbReference type="GO" id="GO:0016887">
    <property type="term" value="F:ATP hydrolysis activity"/>
    <property type="evidence" value="ECO:0007669"/>
    <property type="project" value="TreeGrafter"/>
</dbReference>
<dbReference type="PANTHER" id="PTHR43384">
    <property type="entry name" value="SEPTUM SITE-DETERMINING PROTEIN MIND HOMOLOG, CHLOROPLASTIC-RELATED"/>
    <property type="match status" value="1"/>
</dbReference>
<dbReference type="EMBL" id="DYWK01000007">
    <property type="protein sequence ID" value="HJF18509.1"/>
    <property type="molecule type" value="Genomic_DNA"/>
</dbReference>
<dbReference type="Proteomes" id="UP000715651">
    <property type="component" value="Unassembled WGS sequence"/>
</dbReference>
<gene>
    <name evidence="2" type="ORF">K8U78_05125</name>
</gene>
<evidence type="ECO:0000313" key="2">
    <source>
        <dbReference type="EMBL" id="HJF18509.1"/>
    </source>
</evidence>
<dbReference type="GO" id="GO:0005829">
    <property type="term" value="C:cytosol"/>
    <property type="evidence" value="ECO:0007669"/>
    <property type="project" value="TreeGrafter"/>
</dbReference>
<reference evidence="2" key="1">
    <citation type="journal article" date="2021" name="PeerJ">
        <title>Extensive microbial diversity within the chicken gut microbiome revealed by metagenomics and culture.</title>
        <authorList>
            <person name="Gilroy R."/>
            <person name="Ravi A."/>
            <person name="Getino M."/>
            <person name="Pursley I."/>
            <person name="Horton D.L."/>
            <person name="Alikhan N.F."/>
            <person name="Baker D."/>
            <person name="Gharbi K."/>
            <person name="Hall N."/>
            <person name="Watson M."/>
            <person name="Adriaenssens E.M."/>
            <person name="Foster-Nyarko E."/>
            <person name="Jarju S."/>
            <person name="Secka A."/>
            <person name="Antonio M."/>
            <person name="Oren A."/>
            <person name="Chaudhuri R.R."/>
            <person name="La Ragione R."/>
            <person name="Hildebrand F."/>
            <person name="Pallen M.J."/>
        </authorList>
    </citation>
    <scope>NUCLEOTIDE SEQUENCE</scope>
    <source>
        <strain evidence="2">578</strain>
    </source>
</reference>
<protein>
    <submittedName>
        <fullName evidence="2">Uncharacterized protein</fullName>
    </submittedName>
</protein>